<evidence type="ECO:0000313" key="1">
    <source>
        <dbReference type="EMBL" id="ARF08959.1"/>
    </source>
</evidence>
<name>A0A1V0SB83_9VIRU</name>
<organism evidence="1">
    <name type="scientific">Catovirus CTV1</name>
    <dbReference type="NCBI Taxonomy" id="1977631"/>
    <lineage>
        <taxon>Viruses</taxon>
        <taxon>Varidnaviria</taxon>
        <taxon>Bamfordvirae</taxon>
        <taxon>Nucleocytoviricota</taxon>
        <taxon>Megaviricetes</taxon>
        <taxon>Imitervirales</taxon>
        <taxon>Mimiviridae</taxon>
        <taxon>Klosneuvirinae</taxon>
        <taxon>Catovirus</taxon>
    </lineage>
</organism>
<dbReference type="EMBL" id="KY684083">
    <property type="protein sequence ID" value="ARF08959.1"/>
    <property type="molecule type" value="Genomic_DNA"/>
</dbReference>
<reference evidence="1" key="1">
    <citation type="journal article" date="2017" name="Science">
        <title>Giant viruses with an expanded complement of translation system components.</title>
        <authorList>
            <person name="Schulz F."/>
            <person name="Yutin N."/>
            <person name="Ivanova N.N."/>
            <person name="Ortega D.R."/>
            <person name="Lee T.K."/>
            <person name="Vierheilig J."/>
            <person name="Daims H."/>
            <person name="Horn M."/>
            <person name="Wagner M."/>
            <person name="Jensen G.J."/>
            <person name="Kyrpides N.C."/>
            <person name="Koonin E.V."/>
            <person name="Woyke T."/>
        </authorList>
    </citation>
    <scope>NUCLEOTIDE SEQUENCE</scope>
    <source>
        <strain evidence="1">CTV1</strain>
    </source>
</reference>
<proteinExistence type="predicted"/>
<sequence>MCIFLTSQYVCKKSDSDKFKRIITRLFPLFDIKETEGTHDDKIIINMKFSLTYNLYGIIPKKPNPNLIKKQCDQNILQTLENFIDNNDNFYENCRYLRLQNPISKEQLELALIHCPRIIGYYFHYKNQCIITFKDHVYIISYSENNECPTWSNITNHLFIYLDLDDGFSYHNPFDNNKSNGIEKSPVEIILDSFNRCFNKWKKNGMEGDILVRDDSHLFSLDN</sequence>
<accession>A0A1V0SB83</accession>
<gene>
    <name evidence="1" type="ORF">Catovirus_1_1009</name>
</gene>
<protein>
    <submittedName>
        <fullName evidence="1">Uncharacterized protein</fullName>
    </submittedName>
</protein>